<feature type="domain" description="SAM" evidence="6">
    <location>
        <begin position="345"/>
        <end position="409"/>
    </location>
</feature>
<feature type="region of interest" description="Disordered" evidence="4">
    <location>
        <begin position="417"/>
        <end position="473"/>
    </location>
</feature>
<evidence type="ECO:0008006" key="9">
    <source>
        <dbReference type="Google" id="ProtNLM"/>
    </source>
</evidence>
<evidence type="ECO:0000313" key="7">
    <source>
        <dbReference type="Ensembl" id="ENSACLP00000085372.1"/>
    </source>
</evidence>
<dbReference type="SUPFAM" id="SSF47769">
    <property type="entry name" value="SAM/Pointed domain"/>
    <property type="match status" value="1"/>
</dbReference>
<protein>
    <recommendedName>
        <fullName evidence="9">SAM domain, SH3 domain and nuclear localisation signals 1b</fullName>
    </recommendedName>
</protein>
<dbReference type="InterPro" id="IPR001660">
    <property type="entry name" value="SAM"/>
</dbReference>
<reference evidence="7" key="2">
    <citation type="submission" date="2025-08" db="UniProtKB">
        <authorList>
            <consortium name="Ensembl"/>
        </authorList>
    </citation>
    <scope>IDENTIFICATION</scope>
</reference>
<dbReference type="PROSITE" id="PS50002">
    <property type="entry name" value="SH3"/>
    <property type="match status" value="1"/>
</dbReference>
<evidence type="ECO:0000259" key="6">
    <source>
        <dbReference type="PROSITE" id="PS50105"/>
    </source>
</evidence>
<dbReference type="Ensembl" id="ENSACLT00000072311.1">
    <property type="protein sequence ID" value="ENSACLP00000085372.1"/>
    <property type="gene ID" value="ENSACLG00000001323.2"/>
</dbReference>
<dbReference type="SMART" id="SM00454">
    <property type="entry name" value="SAM"/>
    <property type="match status" value="1"/>
</dbReference>
<dbReference type="InterPro" id="IPR001452">
    <property type="entry name" value="SH3_domain"/>
</dbReference>
<evidence type="ECO:0000259" key="5">
    <source>
        <dbReference type="PROSITE" id="PS50002"/>
    </source>
</evidence>
<evidence type="ECO:0000256" key="1">
    <source>
        <dbReference type="ARBA" id="ARBA00022443"/>
    </source>
</evidence>
<organism evidence="7 8">
    <name type="scientific">Astatotilapia calliptera</name>
    <name type="common">Eastern happy</name>
    <name type="synonym">Chromis callipterus</name>
    <dbReference type="NCBI Taxonomy" id="8154"/>
    <lineage>
        <taxon>Eukaryota</taxon>
        <taxon>Metazoa</taxon>
        <taxon>Chordata</taxon>
        <taxon>Craniata</taxon>
        <taxon>Vertebrata</taxon>
        <taxon>Euteleostomi</taxon>
        <taxon>Actinopterygii</taxon>
        <taxon>Neopterygii</taxon>
        <taxon>Teleostei</taxon>
        <taxon>Neoteleostei</taxon>
        <taxon>Acanthomorphata</taxon>
        <taxon>Ovalentaria</taxon>
        <taxon>Cichlomorphae</taxon>
        <taxon>Cichliformes</taxon>
        <taxon>Cichlidae</taxon>
        <taxon>African cichlids</taxon>
        <taxon>Pseudocrenilabrinae</taxon>
        <taxon>Haplochromini</taxon>
        <taxon>Astatotilapia</taxon>
    </lineage>
</organism>
<evidence type="ECO:0000313" key="8">
    <source>
        <dbReference type="Proteomes" id="UP000265100"/>
    </source>
</evidence>
<feature type="compositionally biased region" description="Basic and acidic residues" evidence="4">
    <location>
        <begin position="175"/>
        <end position="192"/>
    </location>
</feature>
<name>A0AAX7VW23_ASTCA</name>
<evidence type="ECO:0000256" key="2">
    <source>
        <dbReference type="ARBA" id="ARBA00022553"/>
    </source>
</evidence>
<dbReference type="PROSITE" id="PS50105">
    <property type="entry name" value="SAM_DOMAIN"/>
    <property type="match status" value="1"/>
</dbReference>
<dbReference type="PANTHER" id="PTHR12301">
    <property type="entry name" value="SAM-DOMAIN, SH3 AND NUCLEAR LOCALIZATION SIGNALS PROTEIN RELATED"/>
    <property type="match status" value="1"/>
</dbReference>
<evidence type="ECO:0000256" key="3">
    <source>
        <dbReference type="PROSITE-ProRule" id="PRU00192"/>
    </source>
</evidence>
<dbReference type="Proteomes" id="UP000265100">
    <property type="component" value="Chromosome 10"/>
</dbReference>
<keyword evidence="2" id="KW-0597">Phosphoprotein</keyword>
<sequence>MNLFCFTLEGSTESMYEPANNQKLKEVLPKYHCSPVLLRRNADWGGSDPSITSNRPLGKMKFKRESKRSCVPKSALDNEMLETDIHHTCWLSCGDKKDLFHQMKVQEKEMCDSSKLTTEDKVKDVRSDRTQTTQLTRFERFEALRQHSPLMKPQDNESCLRTREQNGELTTSRVRRTELEHLSQSDRKHIEASPEGTQTIISSRDMQKGEAEKTDADHGRPITKAHHRSSISLESLYSLNSRQSSSSGVTSGSDYSSNRNSLKLEDDLLCTRQFCGRARVHTEYVPSPYDTESLKLKVGDVIDIITKPSMGIWTGMLNGRIGNFKFIYVDILRKENLETQIHRVRHKSTVQEVLKRLSLEEYYTCLQLGGYQTVDDLMRLRENHLMELNVTDPEHRQRLLAAVNSLQQLRSDCQLENEADQKAESSTENMKADVSNCPRDSGCPMPSDSPDSITEEADLHFLSDHALPANVTA</sequence>
<dbReference type="AlphaFoldDB" id="A0AAX7VW23"/>
<dbReference type="CDD" id="cd11822">
    <property type="entry name" value="SH3_SASH_like"/>
    <property type="match status" value="1"/>
</dbReference>
<reference evidence="7" key="1">
    <citation type="submission" date="2018-05" db="EMBL/GenBank/DDBJ databases">
        <authorList>
            <person name="Datahose"/>
        </authorList>
    </citation>
    <scope>NUCLEOTIDE SEQUENCE</scope>
</reference>
<dbReference type="Pfam" id="PF12485">
    <property type="entry name" value="SPIDER"/>
    <property type="match status" value="1"/>
</dbReference>
<feature type="compositionally biased region" description="Basic and acidic residues" evidence="4">
    <location>
        <begin position="154"/>
        <end position="166"/>
    </location>
</feature>
<reference evidence="7" key="3">
    <citation type="submission" date="2025-09" db="UniProtKB">
        <authorList>
            <consortium name="Ensembl"/>
        </authorList>
    </citation>
    <scope>IDENTIFICATION</scope>
</reference>
<dbReference type="Gene3D" id="2.30.30.40">
    <property type="entry name" value="SH3 Domains"/>
    <property type="match status" value="1"/>
</dbReference>
<dbReference type="Pfam" id="PF07653">
    <property type="entry name" value="SH3_2"/>
    <property type="match status" value="1"/>
</dbReference>
<accession>A0AAX7VW23</accession>
<feature type="domain" description="SH3" evidence="5">
    <location>
        <begin position="273"/>
        <end position="334"/>
    </location>
</feature>
<dbReference type="GeneTree" id="ENSGT00940000157806"/>
<dbReference type="Gene3D" id="1.10.150.50">
    <property type="entry name" value="Transcription Factor, Ets-1"/>
    <property type="match status" value="1"/>
</dbReference>
<dbReference type="SUPFAM" id="SSF50044">
    <property type="entry name" value="SH3-domain"/>
    <property type="match status" value="1"/>
</dbReference>
<keyword evidence="8" id="KW-1185">Reference proteome</keyword>
<dbReference type="InterPro" id="IPR051725">
    <property type="entry name" value="SAM-SH3_domain_protein"/>
</dbReference>
<evidence type="ECO:0000256" key="4">
    <source>
        <dbReference type="SAM" id="MobiDB-lite"/>
    </source>
</evidence>
<dbReference type="InterPro" id="IPR036028">
    <property type="entry name" value="SH3-like_dom_sf"/>
</dbReference>
<dbReference type="PANTHER" id="PTHR12301:SF4">
    <property type="entry name" value="SAM DOMAIN-CONTAINING PROTEIN SAMSN-1"/>
    <property type="match status" value="1"/>
</dbReference>
<dbReference type="InterPro" id="IPR021090">
    <property type="entry name" value="SPIDER"/>
</dbReference>
<feature type="compositionally biased region" description="Polar residues" evidence="4">
    <location>
        <begin position="195"/>
        <end position="204"/>
    </location>
</feature>
<dbReference type="Pfam" id="PF00536">
    <property type="entry name" value="SAM_1"/>
    <property type="match status" value="1"/>
</dbReference>
<dbReference type="InterPro" id="IPR013761">
    <property type="entry name" value="SAM/pointed_sf"/>
</dbReference>
<keyword evidence="1 3" id="KW-0728">SH3 domain</keyword>
<proteinExistence type="predicted"/>
<feature type="region of interest" description="Disordered" evidence="4">
    <location>
        <begin position="152"/>
        <end position="228"/>
    </location>
</feature>
<feature type="compositionally biased region" description="Basic and acidic residues" evidence="4">
    <location>
        <begin position="205"/>
        <end position="220"/>
    </location>
</feature>